<accession>A0A5B7GC44</accession>
<name>A0A5B7GC44_PORTR</name>
<dbReference type="EMBL" id="VSRR010012721">
    <property type="protein sequence ID" value="MPC54903.1"/>
    <property type="molecule type" value="Genomic_DNA"/>
</dbReference>
<protein>
    <submittedName>
        <fullName evidence="1">Uncharacterized protein</fullName>
    </submittedName>
</protein>
<gene>
    <name evidence="1" type="ORF">E2C01_048832</name>
</gene>
<comment type="caution">
    <text evidence="1">The sequence shown here is derived from an EMBL/GenBank/DDBJ whole genome shotgun (WGS) entry which is preliminary data.</text>
</comment>
<organism evidence="1 2">
    <name type="scientific">Portunus trituberculatus</name>
    <name type="common">Swimming crab</name>
    <name type="synonym">Neptunus trituberculatus</name>
    <dbReference type="NCBI Taxonomy" id="210409"/>
    <lineage>
        <taxon>Eukaryota</taxon>
        <taxon>Metazoa</taxon>
        <taxon>Ecdysozoa</taxon>
        <taxon>Arthropoda</taxon>
        <taxon>Crustacea</taxon>
        <taxon>Multicrustacea</taxon>
        <taxon>Malacostraca</taxon>
        <taxon>Eumalacostraca</taxon>
        <taxon>Eucarida</taxon>
        <taxon>Decapoda</taxon>
        <taxon>Pleocyemata</taxon>
        <taxon>Brachyura</taxon>
        <taxon>Eubrachyura</taxon>
        <taxon>Portunoidea</taxon>
        <taxon>Portunidae</taxon>
        <taxon>Portuninae</taxon>
        <taxon>Portunus</taxon>
    </lineage>
</organism>
<keyword evidence="2" id="KW-1185">Reference proteome</keyword>
<sequence length="62" mass="6623">MDHSPCPACVDFTEAAAGHHRSLERSSDAVERCLTSLANTTPESFLSMHFTIGSCPGVPIYA</sequence>
<dbReference type="AlphaFoldDB" id="A0A5B7GC44"/>
<evidence type="ECO:0000313" key="1">
    <source>
        <dbReference type="EMBL" id="MPC54903.1"/>
    </source>
</evidence>
<reference evidence="1 2" key="1">
    <citation type="submission" date="2019-05" db="EMBL/GenBank/DDBJ databases">
        <title>Another draft genome of Portunus trituberculatus and its Hox gene families provides insights of decapod evolution.</title>
        <authorList>
            <person name="Jeong J.-H."/>
            <person name="Song I."/>
            <person name="Kim S."/>
            <person name="Choi T."/>
            <person name="Kim D."/>
            <person name="Ryu S."/>
            <person name="Kim W."/>
        </authorList>
    </citation>
    <scope>NUCLEOTIDE SEQUENCE [LARGE SCALE GENOMIC DNA]</scope>
    <source>
        <tissue evidence="1">Muscle</tissue>
    </source>
</reference>
<dbReference type="Proteomes" id="UP000324222">
    <property type="component" value="Unassembled WGS sequence"/>
</dbReference>
<proteinExistence type="predicted"/>
<evidence type="ECO:0000313" key="2">
    <source>
        <dbReference type="Proteomes" id="UP000324222"/>
    </source>
</evidence>